<organism evidence="2">
    <name type="scientific">Salmonella diarizonae</name>
    <dbReference type="NCBI Taxonomy" id="59204"/>
    <lineage>
        <taxon>Bacteria</taxon>
        <taxon>Pseudomonadati</taxon>
        <taxon>Pseudomonadota</taxon>
        <taxon>Gammaproteobacteria</taxon>
        <taxon>Enterobacterales</taxon>
        <taxon>Enterobacteriaceae</taxon>
        <taxon>Salmonella</taxon>
    </lineage>
</organism>
<accession>A0A6X8DID4</accession>
<dbReference type="EMBL" id="DAAHCF010000037">
    <property type="protein sequence ID" value="HAB5478074.1"/>
    <property type="molecule type" value="Genomic_DNA"/>
</dbReference>
<evidence type="ECO:0000313" key="6">
    <source>
        <dbReference type="EMBL" id="HAB2325912.1"/>
    </source>
</evidence>
<dbReference type="EMBL" id="DAAFWI010000041">
    <property type="protein sequence ID" value="HAB1777776.1"/>
    <property type="molecule type" value="Genomic_DNA"/>
</dbReference>
<dbReference type="EMBL" id="DAAQZS010000032">
    <property type="protein sequence ID" value="HAE1476436.1"/>
    <property type="molecule type" value="Genomic_DNA"/>
</dbReference>
<evidence type="ECO:0000313" key="14">
    <source>
        <dbReference type="EMBL" id="HAB4723977.1"/>
    </source>
</evidence>
<sequence>MNRKLIWRAVASASVSCPGHDEVHVFVEAADYEEAKKHLYDRLEEEWQLPVSHITFHNVWNENELCEMSAGPKAPSGLPLLESGGGNGEVFYDHNPLLLIASQRLRAVIEGALSVLPERGEQDECGRGI</sequence>
<dbReference type="EMBL" id="DAAFWY010000032">
    <property type="protein sequence ID" value="HAB1848896.1"/>
    <property type="molecule type" value="Genomic_DNA"/>
</dbReference>
<dbReference type="EMBL" id="DAAHAQ010000020">
    <property type="protein sequence ID" value="HAB5329012.1"/>
    <property type="molecule type" value="Genomic_DNA"/>
</dbReference>
<evidence type="ECO:0000313" key="18">
    <source>
        <dbReference type="EMBL" id="HAB5843264.1"/>
    </source>
</evidence>
<reference evidence="2" key="2">
    <citation type="submission" date="2019-10" db="EMBL/GenBank/DDBJ databases">
        <authorList>
            <consortium name="NCBI Pathogen Detection Project"/>
        </authorList>
    </citation>
    <scope>NUCLEOTIDE SEQUENCE</scope>
    <source>
        <strain evidence="2">Salmonella enterica</strain>
    </source>
</reference>
<evidence type="ECO:0000313" key="1">
    <source>
        <dbReference type="EMBL" id="HAB1777776.1"/>
    </source>
</evidence>
<evidence type="ECO:0000313" key="19">
    <source>
        <dbReference type="EMBL" id="HAE1265020.1"/>
    </source>
</evidence>
<dbReference type="EMBL" id="DAAQZP010000053">
    <property type="protein sequence ID" value="HAE1596573.1"/>
    <property type="molecule type" value="Genomic_DNA"/>
</dbReference>
<dbReference type="EMBL" id="DAAFZM010000041">
    <property type="protein sequence ID" value="HAB2187120.1"/>
    <property type="molecule type" value="Genomic_DNA"/>
</dbReference>
<gene>
    <name evidence="19" type="ORF">G2916_10730</name>
    <name evidence="21" type="ORF">G2997_18335</name>
    <name evidence="20" type="ORF">G3A00_21435</name>
    <name evidence="15" type="ORF">GB016_21930</name>
    <name evidence="3" type="ORF">GB034_15695</name>
    <name evidence="4" type="ORF">GB088_20820</name>
    <name evidence="17" type="ORF">GB236_08910</name>
    <name evidence="18" type="ORF">GB246_21335</name>
    <name evidence="6" type="ORF">GB337_13050</name>
    <name evidence="5" type="ORF">GB348_21490</name>
    <name evidence="16" type="ORF">GBS30_04770</name>
    <name evidence="8" type="ORF">GBV97_13845</name>
    <name evidence="7" type="ORF">GBW00_21780</name>
    <name evidence="9" type="ORF">GBX19_13565</name>
    <name evidence="1" type="ORF">GBY11_20080</name>
    <name evidence="10" type="ORF">GBY15_19830</name>
    <name evidence="11" type="ORF">GBY49_14825</name>
    <name evidence="2" type="ORF">GBZ10_21300</name>
    <name evidence="12" type="ORF">GBZ12_18575</name>
    <name evidence="13" type="ORF">GBZ37_19310</name>
    <name evidence="14" type="ORF">GBZ41_09350</name>
</gene>
<evidence type="ECO:0000313" key="2">
    <source>
        <dbReference type="EMBL" id="HAB1848896.1"/>
    </source>
</evidence>
<evidence type="ECO:0000313" key="16">
    <source>
        <dbReference type="EMBL" id="HAB5329012.1"/>
    </source>
</evidence>
<dbReference type="EMBL" id="DAAFXY010000039">
    <property type="protein sequence ID" value="HAB1979464.1"/>
    <property type="molecule type" value="Genomic_DNA"/>
</dbReference>
<dbReference type="EMBL" id="DAAGVL010000031">
    <property type="protein sequence ID" value="HAB4721520.1"/>
    <property type="molecule type" value="Genomic_DNA"/>
</dbReference>
<dbReference type="EMBL" id="DAAQXJ010000038">
    <property type="protein sequence ID" value="HAE1265020.1"/>
    <property type="molecule type" value="Genomic_DNA"/>
</dbReference>
<name>A0A6X8DID4_SALDZ</name>
<dbReference type="EMBL" id="DAAGQE010000050">
    <property type="protein sequence ID" value="HAB4101871.1"/>
    <property type="molecule type" value="Genomic_DNA"/>
</dbReference>
<dbReference type="EMBL" id="DAAGPC010000027">
    <property type="protein sequence ID" value="HAB3978585.1"/>
    <property type="molecule type" value="Genomic_DNA"/>
</dbReference>
<dbReference type="EMBL" id="DAAFYE010000064">
    <property type="protein sequence ID" value="HAB1993532.1"/>
    <property type="molecule type" value="Genomic_DNA"/>
</dbReference>
<reference evidence="2" key="1">
    <citation type="journal article" date="2018" name="Genome Biol.">
        <title>SKESA: strategic k-mer extension for scrupulous assemblies.</title>
        <authorList>
            <person name="Souvorov A."/>
            <person name="Agarwala R."/>
            <person name="Lipman D.J."/>
        </authorList>
    </citation>
    <scope>NUCLEOTIDE SEQUENCE</scope>
    <source>
        <strain evidence="2">Salmonella enterica</strain>
    </source>
</reference>
<evidence type="ECO:0000313" key="7">
    <source>
        <dbReference type="EMBL" id="HAB3844499.1"/>
    </source>
</evidence>
<dbReference type="EMBL" id="DAAHFA010000035">
    <property type="protein sequence ID" value="HAB5843264.1"/>
    <property type="molecule type" value="Genomic_DNA"/>
</dbReference>
<dbReference type="AlphaFoldDB" id="A0A6X8DID4"/>
<dbReference type="EMBL" id="DAAGVB010000063">
    <property type="protein sequence ID" value="HAB4675786.1"/>
    <property type="molecule type" value="Genomic_DNA"/>
</dbReference>
<proteinExistence type="predicted"/>
<evidence type="ECO:0000313" key="12">
    <source>
        <dbReference type="EMBL" id="HAB4675786.1"/>
    </source>
</evidence>
<protein>
    <submittedName>
        <fullName evidence="2">Uncharacterized protein</fullName>
    </submittedName>
</protein>
<dbReference type="EMBL" id="DAAGXW010000038">
    <property type="protein sequence ID" value="HAB5019103.1"/>
    <property type="molecule type" value="Genomic_DNA"/>
</dbReference>
<dbReference type="EMBL" id="DAAGVM010000032">
    <property type="protein sequence ID" value="HAB4723977.1"/>
    <property type="molecule type" value="Genomic_DNA"/>
</dbReference>
<evidence type="ECO:0000313" key="13">
    <source>
        <dbReference type="EMBL" id="HAB4721520.1"/>
    </source>
</evidence>
<evidence type="ECO:0000313" key="8">
    <source>
        <dbReference type="EMBL" id="HAB3924462.1"/>
    </source>
</evidence>
<dbReference type="EMBL" id="DAAGBA010000037">
    <property type="protein sequence ID" value="HAB2325912.1"/>
    <property type="molecule type" value="Genomic_DNA"/>
</dbReference>
<comment type="caution">
    <text evidence="2">The sequence shown here is derived from an EMBL/GenBank/DDBJ whole genome shotgun (WGS) entry which is preliminary data.</text>
</comment>
<evidence type="ECO:0000313" key="3">
    <source>
        <dbReference type="EMBL" id="HAB1979464.1"/>
    </source>
</evidence>
<evidence type="ECO:0000313" key="15">
    <source>
        <dbReference type="EMBL" id="HAB5019103.1"/>
    </source>
</evidence>
<dbReference type="EMBL" id="DAAGTE010000044">
    <property type="protein sequence ID" value="HAB4457613.1"/>
    <property type="molecule type" value="Genomic_DNA"/>
</dbReference>
<evidence type="ECO:0000313" key="21">
    <source>
        <dbReference type="EMBL" id="HAE1596573.1"/>
    </source>
</evidence>
<evidence type="ECO:0000313" key="9">
    <source>
        <dbReference type="EMBL" id="HAB3978585.1"/>
    </source>
</evidence>
<dbReference type="EMBL" id="DAAGNY010000033">
    <property type="protein sequence ID" value="HAB3844499.1"/>
    <property type="molecule type" value="Genomic_DNA"/>
</dbReference>
<evidence type="ECO:0000313" key="4">
    <source>
        <dbReference type="EMBL" id="HAB1993532.1"/>
    </source>
</evidence>
<dbReference type="EMBL" id="DAAGOS010000036">
    <property type="protein sequence ID" value="HAB3924462.1"/>
    <property type="molecule type" value="Genomic_DNA"/>
</dbReference>
<evidence type="ECO:0000313" key="20">
    <source>
        <dbReference type="EMBL" id="HAE1476436.1"/>
    </source>
</evidence>
<evidence type="ECO:0000313" key="17">
    <source>
        <dbReference type="EMBL" id="HAB5478074.1"/>
    </source>
</evidence>
<evidence type="ECO:0000313" key="11">
    <source>
        <dbReference type="EMBL" id="HAB4457613.1"/>
    </source>
</evidence>
<evidence type="ECO:0000313" key="10">
    <source>
        <dbReference type="EMBL" id="HAB4101871.1"/>
    </source>
</evidence>
<evidence type="ECO:0000313" key="5">
    <source>
        <dbReference type="EMBL" id="HAB2187120.1"/>
    </source>
</evidence>